<dbReference type="AlphaFoldDB" id="A0AA35T7T5"/>
<dbReference type="Proteomes" id="UP001174909">
    <property type="component" value="Unassembled WGS sequence"/>
</dbReference>
<comment type="caution">
    <text evidence="1">The sequence shown here is derived from an EMBL/GenBank/DDBJ whole genome shotgun (WGS) entry which is preliminary data.</text>
</comment>
<evidence type="ECO:0000313" key="2">
    <source>
        <dbReference type="Proteomes" id="UP001174909"/>
    </source>
</evidence>
<reference evidence="1" key="1">
    <citation type="submission" date="2023-03" db="EMBL/GenBank/DDBJ databases">
        <authorList>
            <person name="Steffen K."/>
            <person name="Cardenas P."/>
        </authorList>
    </citation>
    <scope>NUCLEOTIDE SEQUENCE</scope>
</reference>
<organism evidence="1 2">
    <name type="scientific">Geodia barretti</name>
    <name type="common">Barrett's horny sponge</name>
    <dbReference type="NCBI Taxonomy" id="519541"/>
    <lineage>
        <taxon>Eukaryota</taxon>
        <taxon>Metazoa</taxon>
        <taxon>Porifera</taxon>
        <taxon>Demospongiae</taxon>
        <taxon>Heteroscleromorpha</taxon>
        <taxon>Tetractinellida</taxon>
        <taxon>Astrophorina</taxon>
        <taxon>Geodiidae</taxon>
        <taxon>Geodia</taxon>
    </lineage>
</organism>
<keyword evidence="2" id="KW-1185">Reference proteome</keyword>
<sequence length="49" mass="5450">MAERVCCHFQTALKINIFSLNLQQIHTSTPCQPVLLELSAIVVSCSCMQ</sequence>
<dbReference type="EMBL" id="CASHTH010003288">
    <property type="protein sequence ID" value="CAI8042869.1"/>
    <property type="molecule type" value="Genomic_DNA"/>
</dbReference>
<proteinExistence type="predicted"/>
<accession>A0AA35T7T5</accession>
<gene>
    <name evidence="1" type="ORF">GBAR_LOCUS23773</name>
</gene>
<protein>
    <submittedName>
        <fullName evidence="1">Uncharacterized protein</fullName>
    </submittedName>
</protein>
<name>A0AA35T7T5_GEOBA</name>
<evidence type="ECO:0000313" key="1">
    <source>
        <dbReference type="EMBL" id="CAI8042869.1"/>
    </source>
</evidence>